<feature type="transmembrane region" description="Helical" evidence="1">
    <location>
        <begin position="20"/>
        <end position="41"/>
    </location>
</feature>
<dbReference type="EMBL" id="GGEC01016194">
    <property type="protein sequence ID" value="MBW96677.1"/>
    <property type="molecule type" value="Transcribed_RNA"/>
</dbReference>
<keyword evidence="1" id="KW-0472">Membrane</keyword>
<keyword evidence="1" id="KW-1133">Transmembrane helix</keyword>
<keyword evidence="1" id="KW-0812">Transmembrane</keyword>
<dbReference type="AlphaFoldDB" id="A0A2P2JT86"/>
<accession>A0A2P2JT86</accession>
<organism evidence="2">
    <name type="scientific">Rhizophora mucronata</name>
    <name type="common">Asiatic mangrove</name>
    <dbReference type="NCBI Taxonomy" id="61149"/>
    <lineage>
        <taxon>Eukaryota</taxon>
        <taxon>Viridiplantae</taxon>
        <taxon>Streptophyta</taxon>
        <taxon>Embryophyta</taxon>
        <taxon>Tracheophyta</taxon>
        <taxon>Spermatophyta</taxon>
        <taxon>Magnoliopsida</taxon>
        <taxon>eudicotyledons</taxon>
        <taxon>Gunneridae</taxon>
        <taxon>Pentapetalae</taxon>
        <taxon>rosids</taxon>
        <taxon>fabids</taxon>
        <taxon>Malpighiales</taxon>
        <taxon>Rhizophoraceae</taxon>
        <taxon>Rhizophora</taxon>
    </lineage>
</organism>
<feature type="transmembrane region" description="Helical" evidence="1">
    <location>
        <begin position="47"/>
        <end position="63"/>
    </location>
</feature>
<evidence type="ECO:0000256" key="1">
    <source>
        <dbReference type="SAM" id="Phobius"/>
    </source>
</evidence>
<reference evidence="2" key="1">
    <citation type="submission" date="2018-02" db="EMBL/GenBank/DDBJ databases">
        <title>Rhizophora mucronata_Transcriptome.</title>
        <authorList>
            <person name="Meera S.P."/>
            <person name="Sreeshan A."/>
            <person name="Augustine A."/>
        </authorList>
    </citation>
    <scope>NUCLEOTIDE SEQUENCE</scope>
    <source>
        <tissue evidence="2">Leaf</tissue>
    </source>
</reference>
<sequence>MSQSPELMTSLQLGPRRLVLLIRLWRGCSLMLALDLCLWSLVVLRGTWFWGFWLPMVVVWTIMGPECRIYLNGLACYGMTIGVGKL</sequence>
<proteinExistence type="predicted"/>
<evidence type="ECO:0000313" key="2">
    <source>
        <dbReference type="EMBL" id="MBW96677.1"/>
    </source>
</evidence>
<name>A0A2P2JT86_RHIMU</name>
<protein>
    <submittedName>
        <fullName evidence="2">Uncharacterized protein MANES_18G048600</fullName>
    </submittedName>
</protein>